<accession>A0A0E9VTX8</accession>
<sequence length="24" mass="2687">MLREIPTADPRSLPAIPFPSTTYI</sequence>
<proteinExistence type="predicted"/>
<evidence type="ECO:0000256" key="1">
    <source>
        <dbReference type="SAM" id="MobiDB-lite"/>
    </source>
</evidence>
<evidence type="ECO:0000313" key="2">
    <source>
        <dbReference type="EMBL" id="JAH81486.1"/>
    </source>
</evidence>
<dbReference type="AlphaFoldDB" id="A0A0E9VTX8"/>
<protein>
    <submittedName>
        <fullName evidence="2">Uncharacterized protein</fullName>
    </submittedName>
</protein>
<organism evidence="2">
    <name type="scientific">Anguilla anguilla</name>
    <name type="common">European freshwater eel</name>
    <name type="synonym">Muraena anguilla</name>
    <dbReference type="NCBI Taxonomy" id="7936"/>
    <lineage>
        <taxon>Eukaryota</taxon>
        <taxon>Metazoa</taxon>
        <taxon>Chordata</taxon>
        <taxon>Craniata</taxon>
        <taxon>Vertebrata</taxon>
        <taxon>Euteleostomi</taxon>
        <taxon>Actinopterygii</taxon>
        <taxon>Neopterygii</taxon>
        <taxon>Teleostei</taxon>
        <taxon>Anguilliformes</taxon>
        <taxon>Anguillidae</taxon>
        <taxon>Anguilla</taxon>
    </lineage>
</organism>
<reference evidence="2" key="2">
    <citation type="journal article" date="2015" name="Fish Shellfish Immunol.">
        <title>Early steps in the European eel (Anguilla anguilla)-Vibrio vulnificus interaction in the gills: Role of the RtxA13 toxin.</title>
        <authorList>
            <person name="Callol A."/>
            <person name="Pajuelo D."/>
            <person name="Ebbesson L."/>
            <person name="Teles M."/>
            <person name="MacKenzie S."/>
            <person name="Amaro C."/>
        </authorList>
    </citation>
    <scope>NUCLEOTIDE SEQUENCE</scope>
</reference>
<name>A0A0E9VTX8_ANGAN</name>
<reference evidence="2" key="1">
    <citation type="submission" date="2014-11" db="EMBL/GenBank/DDBJ databases">
        <authorList>
            <person name="Amaro Gonzalez C."/>
        </authorList>
    </citation>
    <scope>NUCLEOTIDE SEQUENCE</scope>
</reference>
<feature type="region of interest" description="Disordered" evidence="1">
    <location>
        <begin position="1"/>
        <end position="24"/>
    </location>
</feature>
<dbReference type="EMBL" id="GBXM01027091">
    <property type="protein sequence ID" value="JAH81486.1"/>
    <property type="molecule type" value="Transcribed_RNA"/>
</dbReference>